<keyword evidence="5 7" id="KW-0472">Membrane</keyword>
<comment type="subcellular location">
    <subcellularLocation>
        <location evidence="1 7">Cell outer membrane</location>
        <topology evidence="1 7">Multi-pass membrane protein</topology>
    </subcellularLocation>
</comment>
<name>A0A1G7HWM8_CHIFI</name>
<evidence type="ECO:0000259" key="9">
    <source>
        <dbReference type="SMART" id="SM00965"/>
    </source>
</evidence>
<dbReference type="NCBIfam" id="TIGR04057">
    <property type="entry name" value="SusC_RagA_signa"/>
    <property type="match status" value="1"/>
</dbReference>
<evidence type="ECO:0000256" key="7">
    <source>
        <dbReference type="PROSITE-ProRule" id="PRU01360"/>
    </source>
</evidence>
<dbReference type="Gene3D" id="2.170.130.10">
    <property type="entry name" value="TonB-dependent receptor, plug domain"/>
    <property type="match status" value="1"/>
</dbReference>
<protein>
    <submittedName>
        <fullName evidence="10">TonB-linked outer membrane protein, SusC/RagA family</fullName>
    </submittedName>
</protein>
<evidence type="ECO:0000256" key="5">
    <source>
        <dbReference type="ARBA" id="ARBA00023136"/>
    </source>
</evidence>
<dbReference type="InterPro" id="IPR012910">
    <property type="entry name" value="Plug_dom"/>
</dbReference>
<evidence type="ECO:0000256" key="4">
    <source>
        <dbReference type="ARBA" id="ARBA00022692"/>
    </source>
</evidence>
<dbReference type="Pfam" id="PF13715">
    <property type="entry name" value="CarbopepD_reg_2"/>
    <property type="match status" value="1"/>
</dbReference>
<sequence length="1121" mass="123437">MQKNVKLNRALLYCCMVVLFSLYFKSYAAAPTQGKPVSLTIKNSSLAEVLRQVSKKSGLYIYFQDADLEAHKNVTIDVRNKPVESVLHELLDGRGFSWVEVGENTIAVKKKPDPELERRIEGDSVSTITVTGKVVDEKGEPVIGASIAVKGSKNGTITSADGAFLLKGVKDNSSLIISNISFLTQEIAVKGRTSIGSIQLKEYVGVLDEAVVIAYGQTTKRFATGSVGVLRTADIEKQPVSNPLYALQGRIPGLIVTPTSGLPGAPVTVQIRGRSSLNAGSEPLFIIDGVPYNNSMSALVVGVGALGLGMSPLNFINPSDIESISVLKDADATAIYGSRGANGVILITTKKGKYGVTKVDINIQQGISQVAKRIKTMNTEQYLAMRKEALKNDGLIDRLNDPSFSEIYPDLMLWDQSRYTDWQKVLIGNNASYTNAQSSITGGTEVMQYLIGGNYHRETTVFPGENANSRGGGHFSITGNSNDKKFSATLTGSYLASKSSIPPTDFTNQAITNEPNAPAGYNPDGTVNWALFPATGIYTTWQTPPYSATLLNPYELKINNLTTSTEIKYQFRPVMLKVNAGYNEIRGNSFKGTTIQSFQPAYASFNFLRNAAYSDNIIRNISVEPQISYAGDIFKGKADILIGGSFQSNTAMTNDLILFDFPSDLLLKSKSAASSVQYKNNTTSQYKYCAVFARIGYNLNGKYLLNINARRDGSSRFGPGNQFGNFGSIGAAWVFSDEEFIKINKSILSFGKLRLSYGTAGNDGIGNYQYLEQYQNILANPYQGAMGYQTTGLFNPYYHWETSRKLEMALEIGTLKDRILLTANYYRHRSDNQLISYPYPSMAGYGSLIKNLPALTQNSGIEIILATTNIKNKNFSWSANLNVTVNRNKLLKYPNLQNSAFAQSIVGQPFWGFVDVFKSAGVDPISGLYQFQSQKGEVVSNPNTSDFPKYGKDIRIVTAPKFYGGLLNSFTFKNLSLDVFIEFKKQMGVNPLYQVEVFPGASRMNQPAEIFGKQWKKEGDVAMYQKFTTTSAEGAYDRYSYYANSDKGFVDATFIRFKNISLSYTLNENIRRSLHVKNLRIYVQGQNLWTITKYDGLDPETQSLSFLPPLRTITAGLQLGL</sequence>
<comment type="similarity">
    <text evidence="7">Belongs to the TonB-dependent receptor family.</text>
</comment>
<evidence type="ECO:0000256" key="1">
    <source>
        <dbReference type="ARBA" id="ARBA00004571"/>
    </source>
</evidence>
<evidence type="ECO:0000313" key="10">
    <source>
        <dbReference type="EMBL" id="SDF04584.1"/>
    </source>
</evidence>
<dbReference type="InterPro" id="IPR023997">
    <property type="entry name" value="TonB-dep_OMP_SusC/RagA_CS"/>
</dbReference>
<dbReference type="Gene3D" id="2.40.170.20">
    <property type="entry name" value="TonB-dependent receptor, beta-barrel domain"/>
    <property type="match status" value="1"/>
</dbReference>
<keyword evidence="3 7" id="KW-1134">Transmembrane beta strand</keyword>
<evidence type="ECO:0000256" key="3">
    <source>
        <dbReference type="ARBA" id="ARBA00022452"/>
    </source>
</evidence>
<dbReference type="GO" id="GO:0009279">
    <property type="term" value="C:cell outer membrane"/>
    <property type="evidence" value="ECO:0007669"/>
    <property type="project" value="UniProtKB-SubCell"/>
</dbReference>
<dbReference type="PROSITE" id="PS52016">
    <property type="entry name" value="TONB_DEPENDENT_REC_3"/>
    <property type="match status" value="1"/>
</dbReference>
<dbReference type="Pfam" id="PF07660">
    <property type="entry name" value="STN"/>
    <property type="match status" value="1"/>
</dbReference>
<keyword evidence="2 7" id="KW-0813">Transport</keyword>
<dbReference type="SUPFAM" id="SSF49464">
    <property type="entry name" value="Carboxypeptidase regulatory domain-like"/>
    <property type="match status" value="1"/>
</dbReference>
<dbReference type="SUPFAM" id="SSF56935">
    <property type="entry name" value="Porins"/>
    <property type="match status" value="1"/>
</dbReference>
<dbReference type="InterPro" id="IPR023996">
    <property type="entry name" value="TonB-dep_OMP_SusC/RagA"/>
</dbReference>
<keyword evidence="6 7" id="KW-0998">Cell outer membrane</keyword>
<dbReference type="InterPro" id="IPR037066">
    <property type="entry name" value="Plug_dom_sf"/>
</dbReference>
<dbReference type="AlphaFoldDB" id="A0A1G7HWM8"/>
<evidence type="ECO:0000256" key="2">
    <source>
        <dbReference type="ARBA" id="ARBA00022448"/>
    </source>
</evidence>
<dbReference type="InterPro" id="IPR008969">
    <property type="entry name" value="CarboxyPept-like_regulatory"/>
</dbReference>
<dbReference type="NCBIfam" id="TIGR04056">
    <property type="entry name" value="OMP_RagA_SusC"/>
    <property type="match status" value="1"/>
</dbReference>
<accession>A0A1G7HWM8</accession>
<dbReference type="Proteomes" id="UP000199045">
    <property type="component" value="Unassembled WGS sequence"/>
</dbReference>
<dbReference type="EMBL" id="FNBN01000001">
    <property type="protein sequence ID" value="SDF04584.1"/>
    <property type="molecule type" value="Genomic_DNA"/>
</dbReference>
<dbReference type="SMART" id="SM00965">
    <property type="entry name" value="STN"/>
    <property type="match status" value="1"/>
</dbReference>
<keyword evidence="8" id="KW-0732">Signal</keyword>
<evidence type="ECO:0000256" key="8">
    <source>
        <dbReference type="SAM" id="SignalP"/>
    </source>
</evidence>
<feature type="chain" id="PRO_5011718298" evidence="8">
    <location>
        <begin position="31"/>
        <end position="1121"/>
    </location>
</feature>
<dbReference type="Gene3D" id="2.60.40.1120">
    <property type="entry name" value="Carboxypeptidase-like, regulatory domain"/>
    <property type="match status" value="1"/>
</dbReference>
<dbReference type="InterPro" id="IPR039426">
    <property type="entry name" value="TonB-dep_rcpt-like"/>
</dbReference>
<gene>
    <name evidence="10" type="ORF">SAMN04488121_101622</name>
</gene>
<feature type="domain" description="Secretin/TonB short N-terminal" evidence="9">
    <location>
        <begin position="59"/>
        <end position="111"/>
    </location>
</feature>
<dbReference type="InterPro" id="IPR011662">
    <property type="entry name" value="Secretin/TonB_short_N"/>
</dbReference>
<feature type="signal peptide" evidence="8">
    <location>
        <begin position="1"/>
        <end position="30"/>
    </location>
</feature>
<keyword evidence="4 7" id="KW-0812">Transmembrane</keyword>
<dbReference type="Pfam" id="PF07715">
    <property type="entry name" value="Plug"/>
    <property type="match status" value="1"/>
</dbReference>
<dbReference type="Gene3D" id="3.55.50.30">
    <property type="match status" value="1"/>
</dbReference>
<dbReference type="InterPro" id="IPR036942">
    <property type="entry name" value="Beta-barrel_TonB_sf"/>
</dbReference>
<reference evidence="10 11" key="1">
    <citation type="submission" date="2016-10" db="EMBL/GenBank/DDBJ databases">
        <authorList>
            <person name="de Groot N.N."/>
        </authorList>
    </citation>
    <scope>NUCLEOTIDE SEQUENCE [LARGE SCALE GENOMIC DNA]</scope>
    <source>
        <strain evidence="10 11">DSM 527</strain>
    </source>
</reference>
<proteinExistence type="inferred from homology"/>
<dbReference type="OrthoDB" id="9768177at2"/>
<dbReference type="RefSeq" id="WP_089828756.1">
    <property type="nucleotide sequence ID" value="NZ_FNBN01000001.1"/>
</dbReference>
<evidence type="ECO:0000313" key="11">
    <source>
        <dbReference type="Proteomes" id="UP000199045"/>
    </source>
</evidence>
<evidence type="ECO:0000256" key="6">
    <source>
        <dbReference type="ARBA" id="ARBA00023237"/>
    </source>
</evidence>
<dbReference type="STRING" id="104663.SAMN04488121_101622"/>
<organism evidence="10 11">
    <name type="scientific">Chitinophaga filiformis</name>
    <name type="common">Myxococcus filiformis</name>
    <name type="synonym">Flexibacter filiformis</name>
    <dbReference type="NCBI Taxonomy" id="104663"/>
    <lineage>
        <taxon>Bacteria</taxon>
        <taxon>Pseudomonadati</taxon>
        <taxon>Bacteroidota</taxon>
        <taxon>Chitinophagia</taxon>
        <taxon>Chitinophagales</taxon>
        <taxon>Chitinophagaceae</taxon>
        <taxon>Chitinophaga</taxon>
    </lineage>
</organism>